<organism evidence="5 6">
    <name type="scientific">Sorangium cellulosum</name>
    <name type="common">Polyangium cellulosum</name>
    <dbReference type="NCBI Taxonomy" id="56"/>
    <lineage>
        <taxon>Bacteria</taxon>
        <taxon>Pseudomonadati</taxon>
        <taxon>Myxococcota</taxon>
        <taxon>Polyangia</taxon>
        <taxon>Polyangiales</taxon>
        <taxon>Polyangiaceae</taxon>
        <taxon>Sorangium</taxon>
    </lineage>
</organism>
<dbReference type="GO" id="GO:0006950">
    <property type="term" value="P:response to stress"/>
    <property type="evidence" value="ECO:0007669"/>
    <property type="project" value="UniProtKB-ARBA"/>
</dbReference>
<dbReference type="Pfam" id="PF10979">
    <property type="entry name" value="DUF2786"/>
    <property type="match status" value="1"/>
</dbReference>
<feature type="domain" description="DUF2786" evidence="3">
    <location>
        <begin position="214"/>
        <end position="251"/>
    </location>
</feature>
<proteinExistence type="predicted"/>
<name>A0A4P2PVC1_SORCE</name>
<gene>
    <name evidence="5" type="ORF">SOCEGT47_009420</name>
</gene>
<dbReference type="AlphaFoldDB" id="A0A4P2PVC1"/>
<feature type="compositionally biased region" description="Low complexity" evidence="1">
    <location>
        <begin position="18"/>
        <end position="34"/>
    </location>
</feature>
<evidence type="ECO:0008006" key="7">
    <source>
        <dbReference type="Google" id="ProtNLM"/>
    </source>
</evidence>
<evidence type="ECO:0000259" key="2">
    <source>
        <dbReference type="Pfam" id="PF10263"/>
    </source>
</evidence>
<dbReference type="Proteomes" id="UP000295781">
    <property type="component" value="Chromosome"/>
</dbReference>
<evidence type="ECO:0000256" key="1">
    <source>
        <dbReference type="SAM" id="MobiDB-lite"/>
    </source>
</evidence>
<feature type="compositionally biased region" description="Gly residues" evidence="1">
    <location>
        <begin position="197"/>
        <end position="207"/>
    </location>
</feature>
<protein>
    <recommendedName>
        <fullName evidence="7">DUF2786 domain-containing protein</fullName>
    </recommendedName>
</protein>
<dbReference type="InterPro" id="IPR055592">
    <property type="entry name" value="DUF7168"/>
</dbReference>
<evidence type="ECO:0000313" key="5">
    <source>
        <dbReference type="EMBL" id="AUX20471.1"/>
    </source>
</evidence>
<feature type="domain" description="SprT-like" evidence="2">
    <location>
        <begin position="89"/>
        <end position="178"/>
    </location>
</feature>
<feature type="domain" description="DUF7168" evidence="4">
    <location>
        <begin position="277"/>
        <end position="396"/>
    </location>
</feature>
<dbReference type="EMBL" id="CP012670">
    <property type="protein sequence ID" value="AUX20471.1"/>
    <property type="molecule type" value="Genomic_DNA"/>
</dbReference>
<dbReference type="Pfam" id="PF10263">
    <property type="entry name" value="SprT-like"/>
    <property type="match status" value="1"/>
</dbReference>
<dbReference type="Pfam" id="PF23771">
    <property type="entry name" value="DUF7168"/>
    <property type="match status" value="1"/>
</dbReference>
<feature type="region of interest" description="Disordered" evidence="1">
    <location>
        <begin position="185"/>
        <end position="207"/>
    </location>
</feature>
<accession>A0A4P2PVC1</accession>
<evidence type="ECO:0000259" key="4">
    <source>
        <dbReference type="Pfam" id="PF23771"/>
    </source>
</evidence>
<reference evidence="5 6" key="1">
    <citation type="submission" date="2015-09" db="EMBL/GenBank/DDBJ databases">
        <title>Sorangium comparison.</title>
        <authorList>
            <person name="Zaburannyi N."/>
            <person name="Bunk B."/>
            <person name="Overmann J."/>
            <person name="Mueller R."/>
        </authorList>
    </citation>
    <scope>NUCLEOTIDE SEQUENCE [LARGE SCALE GENOMIC DNA]</scope>
    <source>
        <strain evidence="5 6">So ceGT47</strain>
    </source>
</reference>
<dbReference type="InterPro" id="IPR006640">
    <property type="entry name" value="SprT-like_domain"/>
</dbReference>
<evidence type="ECO:0000313" key="6">
    <source>
        <dbReference type="Proteomes" id="UP000295781"/>
    </source>
</evidence>
<evidence type="ECO:0000259" key="3">
    <source>
        <dbReference type="Pfam" id="PF10979"/>
    </source>
</evidence>
<dbReference type="InterPro" id="IPR024498">
    <property type="entry name" value="DUF2786"/>
</dbReference>
<sequence length="444" mass="48027">MAEQLFLNGLRGDRRGSEAAAPPAEPSTTTSEQAEPPPPPGAQAHAPPPSGAPAPEPPPDAQAPEPPHEAAKRLGAELEAALVRELMAAYQSLNYTHFRRKLRSASIELSDAASRLGRWVSEARAIEISRPLVLSQPWGVVIEVLKHEMAHQYVHEVLGVRDEAAHGPAFRDVCAKLGIDANASGMPATGPSPFEPGGPGRGDGGAEGAGVDARILDRIARLLALAESPNANEAQSAMSAAQRLMLKYNLDVAKARAARQYGFRHLGTPSGRVGESERIVGGILGKHFFVEAIWVPVYVPLEGKRGSVLEICGTPANLEMAAYVHAFLHHTAEQLWREHKRSLGVKGNKDRRTFLAGVMLGFLEKLNAERKASAEQGLVWVQDADLDSYYRRRHPHVQHLRHAGNQRTAAHAHGREAGRKIILHRPMQGETGERGKLLPPGKRG</sequence>
<dbReference type="RefSeq" id="WP_242515885.1">
    <property type="nucleotide sequence ID" value="NZ_CP012670.1"/>
</dbReference>
<feature type="compositionally biased region" description="Pro residues" evidence="1">
    <location>
        <begin position="35"/>
        <end position="65"/>
    </location>
</feature>
<feature type="region of interest" description="Disordered" evidence="1">
    <location>
        <begin position="1"/>
        <end position="71"/>
    </location>
</feature>